<reference evidence="1 2" key="1">
    <citation type="submission" date="2023-03" db="EMBL/GenBank/DDBJ databases">
        <title>High recombination rates correlate with genetic variation in Cardiocondyla obscurior ants.</title>
        <authorList>
            <person name="Errbii M."/>
        </authorList>
    </citation>
    <scope>NUCLEOTIDE SEQUENCE [LARGE SCALE GENOMIC DNA]</scope>
    <source>
        <strain evidence="1">Alpha-2009</strain>
        <tissue evidence="1">Whole body</tissue>
    </source>
</reference>
<organism evidence="1 2">
    <name type="scientific">Cardiocondyla obscurior</name>
    <dbReference type="NCBI Taxonomy" id="286306"/>
    <lineage>
        <taxon>Eukaryota</taxon>
        <taxon>Metazoa</taxon>
        <taxon>Ecdysozoa</taxon>
        <taxon>Arthropoda</taxon>
        <taxon>Hexapoda</taxon>
        <taxon>Insecta</taxon>
        <taxon>Pterygota</taxon>
        <taxon>Neoptera</taxon>
        <taxon>Endopterygota</taxon>
        <taxon>Hymenoptera</taxon>
        <taxon>Apocrita</taxon>
        <taxon>Aculeata</taxon>
        <taxon>Formicoidea</taxon>
        <taxon>Formicidae</taxon>
        <taxon>Myrmicinae</taxon>
        <taxon>Cardiocondyla</taxon>
    </lineage>
</organism>
<accession>A0AAW2FMB0</accession>
<keyword evidence="2" id="KW-1185">Reference proteome</keyword>
<comment type="caution">
    <text evidence="1">The sequence shown here is derived from an EMBL/GenBank/DDBJ whole genome shotgun (WGS) entry which is preliminary data.</text>
</comment>
<proteinExistence type="predicted"/>
<name>A0AAW2FMB0_9HYME</name>
<dbReference type="AlphaFoldDB" id="A0AAW2FMB0"/>
<protein>
    <submittedName>
        <fullName evidence="1">Uncharacterized protein</fullName>
    </submittedName>
</protein>
<evidence type="ECO:0000313" key="2">
    <source>
        <dbReference type="Proteomes" id="UP001430953"/>
    </source>
</evidence>
<sequence length="93" mass="10677">MVLANYNRTMQIATRRGKLSSRDEHKNATCFEKLRAVSQYSQRIRGRESRGITTMTPLNQSDTRCCSRRSITDVTSKLRHVRCFLNCAVAPVK</sequence>
<evidence type="ECO:0000313" key="1">
    <source>
        <dbReference type="EMBL" id="KAL0115901.1"/>
    </source>
</evidence>
<dbReference type="EMBL" id="JADYXP020000010">
    <property type="protein sequence ID" value="KAL0115901.1"/>
    <property type="molecule type" value="Genomic_DNA"/>
</dbReference>
<gene>
    <name evidence="1" type="ORF">PUN28_011055</name>
</gene>
<dbReference type="Proteomes" id="UP001430953">
    <property type="component" value="Unassembled WGS sequence"/>
</dbReference>